<proteinExistence type="predicted"/>
<protein>
    <recommendedName>
        <fullName evidence="3">Integron cassette protein</fullName>
    </recommendedName>
</protein>
<accession>A0A160T9Z2</accession>
<dbReference type="OrthoDB" id="9795924at2"/>
<organism evidence="1 2">
    <name type="scientific">Candidatus Promineifilum breve</name>
    <dbReference type="NCBI Taxonomy" id="1806508"/>
    <lineage>
        <taxon>Bacteria</taxon>
        <taxon>Bacillati</taxon>
        <taxon>Chloroflexota</taxon>
        <taxon>Ardenticatenia</taxon>
        <taxon>Candidatus Promineifilales</taxon>
        <taxon>Candidatus Promineifilaceae</taxon>
        <taxon>Candidatus Promineifilum</taxon>
    </lineage>
</organism>
<dbReference type="InterPro" id="IPR018841">
    <property type="entry name" value="DUF2442"/>
</dbReference>
<evidence type="ECO:0000313" key="2">
    <source>
        <dbReference type="Proteomes" id="UP000215027"/>
    </source>
</evidence>
<reference evidence="1" key="1">
    <citation type="submission" date="2016-01" db="EMBL/GenBank/DDBJ databases">
        <authorList>
            <person name="Mcilroy J.S."/>
            <person name="Karst M S."/>
            <person name="Albertsen M."/>
        </authorList>
    </citation>
    <scope>NUCLEOTIDE SEQUENCE</scope>
    <source>
        <strain evidence="1">Cfx-K</strain>
    </source>
</reference>
<evidence type="ECO:0008006" key="3">
    <source>
        <dbReference type="Google" id="ProtNLM"/>
    </source>
</evidence>
<name>A0A160T9Z2_9CHLR</name>
<sequence length="87" mass="9933">MTLLTRGENTSIAEVTGISAIGLWLVAADREYFVPFADYPDFLQATVAQIYRVENPSPTQLYWPDLDVDIDLNALQEPERFPLVFQR</sequence>
<dbReference type="EMBL" id="LN890656">
    <property type="protein sequence ID" value="CUS06338.1"/>
    <property type="molecule type" value="Genomic_DNA"/>
</dbReference>
<dbReference type="KEGG" id="pbf:CFX0092_B0804"/>
<dbReference type="Gene3D" id="3.30.2020.40">
    <property type="entry name" value="Uncharacterised protein PF10387, DUF2442"/>
    <property type="match status" value="1"/>
</dbReference>
<keyword evidence="2" id="KW-1185">Reference proteome</keyword>
<evidence type="ECO:0000313" key="1">
    <source>
        <dbReference type="EMBL" id="CUS06338.1"/>
    </source>
</evidence>
<dbReference type="RefSeq" id="WP_095045620.1">
    <property type="nucleotide sequence ID" value="NZ_LN890656.1"/>
</dbReference>
<dbReference type="Proteomes" id="UP000215027">
    <property type="component" value="Chromosome II"/>
</dbReference>
<dbReference type="Pfam" id="PF10387">
    <property type="entry name" value="DUF2442"/>
    <property type="match status" value="1"/>
</dbReference>
<gene>
    <name evidence="1" type="ORF">CFX0092_B0804</name>
</gene>
<dbReference type="AlphaFoldDB" id="A0A160T9Z2"/>